<accession>A0A6P3XMS8</accession>
<dbReference type="GeneID" id="106747043"/>
<protein>
    <submittedName>
        <fullName evidence="2">ATP-dependent RNA helicase SUPV3L1, mitochondrial-like</fullName>
    </submittedName>
</protein>
<name>A0A6P3XMS8_DINQU</name>
<dbReference type="AlphaFoldDB" id="A0A6P3XMS8"/>
<dbReference type="RefSeq" id="XP_014479771.1">
    <property type="nucleotide sequence ID" value="XM_014624285.1"/>
</dbReference>
<dbReference type="Proteomes" id="UP000515204">
    <property type="component" value="Unplaced"/>
</dbReference>
<dbReference type="KEGG" id="dqu:106747043"/>
<proteinExistence type="predicted"/>
<dbReference type="OrthoDB" id="6692397at2759"/>
<keyword evidence="1" id="KW-1185">Reference proteome</keyword>
<evidence type="ECO:0000313" key="1">
    <source>
        <dbReference type="Proteomes" id="UP000515204"/>
    </source>
</evidence>
<reference evidence="2" key="1">
    <citation type="submission" date="2025-08" db="UniProtKB">
        <authorList>
            <consortium name="RefSeq"/>
        </authorList>
    </citation>
    <scope>IDENTIFICATION</scope>
</reference>
<evidence type="ECO:0000313" key="2">
    <source>
        <dbReference type="RefSeq" id="XP_014479771.1"/>
    </source>
</evidence>
<organism evidence="1 2">
    <name type="scientific">Dinoponera quadriceps</name>
    <name type="common">South American ant</name>
    <dbReference type="NCBI Taxonomy" id="609295"/>
    <lineage>
        <taxon>Eukaryota</taxon>
        <taxon>Metazoa</taxon>
        <taxon>Ecdysozoa</taxon>
        <taxon>Arthropoda</taxon>
        <taxon>Hexapoda</taxon>
        <taxon>Insecta</taxon>
        <taxon>Pterygota</taxon>
        <taxon>Neoptera</taxon>
        <taxon>Endopterygota</taxon>
        <taxon>Hymenoptera</taxon>
        <taxon>Apocrita</taxon>
        <taxon>Aculeata</taxon>
        <taxon>Formicoidea</taxon>
        <taxon>Formicidae</taxon>
        <taxon>Ponerinae</taxon>
        <taxon>Ponerini</taxon>
        <taxon>Dinoponera</taxon>
    </lineage>
</organism>
<sequence>GDGSESDSFELQTQKQNFYRGYQATTKRGIGKGKLTERLLAEGLLTPQMLRELQSEWIKSTKKKR</sequence>
<gene>
    <name evidence="2" type="primary">LOC106747043</name>
</gene>
<feature type="non-terminal residue" evidence="2">
    <location>
        <position position="1"/>
    </location>
</feature>